<evidence type="ECO:0000313" key="1">
    <source>
        <dbReference type="EMBL" id="KAK3683074.1"/>
    </source>
</evidence>
<protein>
    <submittedName>
        <fullName evidence="1">Uncharacterized protein</fullName>
    </submittedName>
</protein>
<proteinExistence type="predicted"/>
<accession>A0ACC3MCU5</accession>
<sequence>MEYNYYGSARGGHQAANPYWGYAGGWGYEDDMYNGEWWADPFNNNGPFGVLGQGGYVPQEEIPWRIEPGGHVVHPRGSNAFSLQAYNQGGNPWNSWDNWGPLQQQPEFGVLDFSSGSGQYTQYADPRRNFDQDLINGPWADEWMDWWYERQVRGVHE</sequence>
<keyword evidence="2" id="KW-1185">Reference proteome</keyword>
<name>A0ACC3MCU5_9PEZI</name>
<evidence type="ECO:0000313" key="2">
    <source>
        <dbReference type="Proteomes" id="UP001281147"/>
    </source>
</evidence>
<organism evidence="1 2">
    <name type="scientific">Vermiconidia calcicola</name>
    <dbReference type="NCBI Taxonomy" id="1690605"/>
    <lineage>
        <taxon>Eukaryota</taxon>
        <taxon>Fungi</taxon>
        <taxon>Dikarya</taxon>
        <taxon>Ascomycota</taxon>
        <taxon>Pezizomycotina</taxon>
        <taxon>Dothideomycetes</taxon>
        <taxon>Dothideomycetidae</taxon>
        <taxon>Mycosphaerellales</taxon>
        <taxon>Extremaceae</taxon>
        <taxon>Vermiconidia</taxon>
    </lineage>
</organism>
<gene>
    <name evidence="1" type="ORF">LTR37_020585</name>
</gene>
<comment type="caution">
    <text evidence="1">The sequence shown here is derived from an EMBL/GenBank/DDBJ whole genome shotgun (WGS) entry which is preliminary data.</text>
</comment>
<reference evidence="1" key="1">
    <citation type="submission" date="2023-07" db="EMBL/GenBank/DDBJ databases">
        <title>Black Yeasts Isolated from many extreme environments.</title>
        <authorList>
            <person name="Coleine C."/>
            <person name="Stajich J.E."/>
            <person name="Selbmann L."/>
        </authorList>
    </citation>
    <scope>NUCLEOTIDE SEQUENCE</scope>
    <source>
        <strain evidence="1">CCFEE 5714</strain>
    </source>
</reference>
<dbReference type="EMBL" id="JAUTXU010000371">
    <property type="protein sequence ID" value="KAK3683074.1"/>
    <property type="molecule type" value="Genomic_DNA"/>
</dbReference>
<dbReference type="Proteomes" id="UP001281147">
    <property type="component" value="Unassembled WGS sequence"/>
</dbReference>